<sequence length="613" mass="66779">MAVAAFKSSLRRGTQSSAPSNASSSSGRSSTRAPNPPRRSRSVSAFARGSSDISTEFLNKRDNPLFDETQSAKTVLETSTARGEARSAEPARRESGRALSRAESGRRTRSASQCPVSRRHLNYSTSESEVECKEGNDLKLVGSNRKGDLVGRSENGVTDQVKDLQTWSSRHSSVEVSDCFAATLSDLQTQTCDEEASTASSGFGSDEKTIKAVFEQMKSVQGDLPEASDIYETVRSEVRRAISEIQIELESVYKSSLESLKFIGFEGVTSCSDGGLDSWTLSDPGMAFSLLEYTRFFPNFPPASGAGAGCFAAGSGADAIQKRNVTAISVSNVADIPPDLVNPGAIELVLEIRKEYAKKHEESQQRARNLRAELAIEEHRERELDRILREVLPSPKNPIVQKSRTARKLWDEDDDSIAVAIDICAVSSSFERRRMSKRLAEDAKAYFDECVSLSTFDSSDFSSQEDPSLNLVGPPTPSGSHESGTRGQSMNIHHGISQSPANNDSVGAFHGQVSSTTDSTETGSKPCFSFSQKPSETSAIQQDIQQYIKKFEKNVKTSTVRSNYCEPLEYSFQSSTESLLIDRVLLKSRIDSGNLLLCGGGNKLLSKFYGRGI</sequence>
<feature type="compositionally biased region" description="Polar residues" evidence="2">
    <location>
        <begin position="512"/>
        <end position="534"/>
    </location>
</feature>
<feature type="compositionally biased region" description="Low complexity" evidence="2">
    <location>
        <begin position="13"/>
        <end position="33"/>
    </location>
</feature>
<dbReference type="PANTHER" id="PTHR34466:SF3">
    <property type="entry name" value="OS11G0129800 PROTEIN"/>
    <property type="match status" value="1"/>
</dbReference>
<dbReference type="EMBL" id="CP144694">
    <property type="protein sequence ID" value="WVZ01741.1"/>
    <property type="molecule type" value="Genomic_DNA"/>
</dbReference>
<dbReference type="PANTHER" id="PTHR34466">
    <property type="entry name" value="OS11G0129800 PROTEIN"/>
    <property type="match status" value="1"/>
</dbReference>
<gene>
    <name evidence="3" type="ORF">V8G54_022547</name>
</gene>
<keyword evidence="1" id="KW-0175">Coiled coil</keyword>
<reference evidence="3 4" key="1">
    <citation type="journal article" date="2023" name="Life. Sci Alliance">
        <title>Evolutionary insights into 3D genome organization and epigenetic landscape of Vigna mungo.</title>
        <authorList>
            <person name="Junaid A."/>
            <person name="Singh B."/>
            <person name="Bhatia S."/>
        </authorList>
    </citation>
    <scope>NUCLEOTIDE SEQUENCE [LARGE SCALE GENOMIC DNA]</scope>
    <source>
        <strain evidence="3">Urdbean</strain>
    </source>
</reference>
<evidence type="ECO:0000256" key="2">
    <source>
        <dbReference type="SAM" id="MobiDB-lite"/>
    </source>
</evidence>
<accession>A0AAQ3RRR7</accession>
<feature type="compositionally biased region" description="Polar residues" evidence="2">
    <location>
        <begin position="478"/>
        <end position="505"/>
    </location>
</feature>
<dbReference type="Proteomes" id="UP001374535">
    <property type="component" value="Chromosome 7"/>
</dbReference>
<feature type="compositionally biased region" description="Polar residues" evidence="2">
    <location>
        <begin position="68"/>
        <end position="81"/>
    </location>
</feature>
<feature type="region of interest" description="Disordered" evidence="2">
    <location>
        <begin position="458"/>
        <end position="534"/>
    </location>
</feature>
<proteinExistence type="predicted"/>
<keyword evidence="4" id="KW-1185">Reference proteome</keyword>
<dbReference type="AlphaFoldDB" id="A0AAQ3RRR7"/>
<evidence type="ECO:0000256" key="1">
    <source>
        <dbReference type="SAM" id="Coils"/>
    </source>
</evidence>
<protein>
    <submittedName>
        <fullName evidence="3">Uncharacterized protein</fullName>
    </submittedName>
</protein>
<evidence type="ECO:0000313" key="4">
    <source>
        <dbReference type="Proteomes" id="UP001374535"/>
    </source>
</evidence>
<feature type="compositionally biased region" description="Basic and acidic residues" evidence="2">
    <location>
        <begin position="83"/>
        <end position="96"/>
    </location>
</feature>
<organism evidence="3 4">
    <name type="scientific">Vigna mungo</name>
    <name type="common">Black gram</name>
    <name type="synonym">Phaseolus mungo</name>
    <dbReference type="NCBI Taxonomy" id="3915"/>
    <lineage>
        <taxon>Eukaryota</taxon>
        <taxon>Viridiplantae</taxon>
        <taxon>Streptophyta</taxon>
        <taxon>Embryophyta</taxon>
        <taxon>Tracheophyta</taxon>
        <taxon>Spermatophyta</taxon>
        <taxon>Magnoliopsida</taxon>
        <taxon>eudicotyledons</taxon>
        <taxon>Gunneridae</taxon>
        <taxon>Pentapetalae</taxon>
        <taxon>rosids</taxon>
        <taxon>fabids</taxon>
        <taxon>Fabales</taxon>
        <taxon>Fabaceae</taxon>
        <taxon>Papilionoideae</taxon>
        <taxon>50 kb inversion clade</taxon>
        <taxon>NPAAA clade</taxon>
        <taxon>indigoferoid/millettioid clade</taxon>
        <taxon>Phaseoleae</taxon>
        <taxon>Vigna</taxon>
    </lineage>
</organism>
<evidence type="ECO:0000313" key="3">
    <source>
        <dbReference type="EMBL" id="WVZ01741.1"/>
    </source>
</evidence>
<feature type="region of interest" description="Disordered" evidence="2">
    <location>
        <begin position="1"/>
        <end position="117"/>
    </location>
</feature>
<name>A0AAQ3RRR7_VIGMU</name>
<feature type="coiled-coil region" evidence="1">
    <location>
        <begin position="353"/>
        <end position="380"/>
    </location>
</feature>